<keyword evidence="1" id="KW-0238">DNA-binding</keyword>
<gene>
    <name evidence="3" type="ORF">Godav_000539</name>
</gene>
<feature type="domain" description="HTH CENPB-type" evidence="2">
    <location>
        <begin position="1"/>
        <end position="29"/>
    </location>
</feature>
<accession>A0A7J8SZX2</accession>
<dbReference type="PROSITE" id="PS51253">
    <property type="entry name" value="HTH_CENPB"/>
    <property type="match status" value="1"/>
</dbReference>
<organism evidence="3 4">
    <name type="scientific">Gossypium davidsonii</name>
    <name type="common">Davidson's cotton</name>
    <name type="synonym">Gossypium klotzschianum subsp. davidsonii</name>
    <dbReference type="NCBI Taxonomy" id="34287"/>
    <lineage>
        <taxon>Eukaryota</taxon>
        <taxon>Viridiplantae</taxon>
        <taxon>Streptophyta</taxon>
        <taxon>Embryophyta</taxon>
        <taxon>Tracheophyta</taxon>
        <taxon>Spermatophyta</taxon>
        <taxon>Magnoliopsida</taxon>
        <taxon>eudicotyledons</taxon>
        <taxon>Gunneridae</taxon>
        <taxon>Pentapetalae</taxon>
        <taxon>rosids</taxon>
        <taxon>malvids</taxon>
        <taxon>Malvales</taxon>
        <taxon>Malvaceae</taxon>
        <taxon>Malvoideae</taxon>
        <taxon>Gossypium</taxon>
    </lineage>
</organism>
<dbReference type="InterPro" id="IPR006600">
    <property type="entry name" value="HTH_CenpB_DNA-bd_dom"/>
</dbReference>
<comment type="caution">
    <text evidence="3">The sequence shown here is derived from an EMBL/GenBank/DDBJ whole genome shotgun (WGS) entry which is preliminary data.</text>
</comment>
<proteinExistence type="predicted"/>
<reference evidence="3 4" key="1">
    <citation type="journal article" date="2019" name="Genome Biol. Evol.">
        <title>Insights into the evolution of the New World diploid cottons (Gossypium, subgenus Houzingenia) based on genome sequencing.</title>
        <authorList>
            <person name="Grover C.E."/>
            <person name="Arick M.A. 2nd"/>
            <person name="Thrash A."/>
            <person name="Conover J.L."/>
            <person name="Sanders W.S."/>
            <person name="Peterson D.G."/>
            <person name="Frelichowski J.E."/>
            <person name="Scheffler J.A."/>
            <person name="Scheffler B.E."/>
            <person name="Wendel J.F."/>
        </authorList>
    </citation>
    <scope>NUCLEOTIDE SEQUENCE [LARGE SCALE GENOMIC DNA]</scope>
    <source>
        <strain evidence="3">27</strain>
        <tissue evidence="3">Leaf</tissue>
    </source>
</reference>
<evidence type="ECO:0000313" key="3">
    <source>
        <dbReference type="EMBL" id="MBA0631688.1"/>
    </source>
</evidence>
<dbReference type="EMBL" id="JABFAC010000013">
    <property type="protein sequence ID" value="MBA0631688.1"/>
    <property type="molecule type" value="Genomic_DNA"/>
</dbReference>
<dbReference type="AlphaFoldDB" id="A0A7J8SZX2"/>
<evidence type="ECO:0000256" key="1">
    <source>
        <dbReference type="ARBA" id="ARBA00023125"/>
    </source>
</evidence>
<keyword evidence="4" id="KW-1185">Reference proteome</keyword>
<evidence type="ECO:0000259" key="2">
    <source>
        <dbReference type="PROSITE" id="PS51253"/>
    </source>
</evidence>
<protein>
    <recommendedName>
        <fullName evidence="2">HTH CENPB-type domain-containing protein</fullName>
    </recommendedName>
</protein>
<sequence length="93" mass="10985">MYGDANSEFNFSIDWLELFKARHGIKSYRRFGESADHSLATKQLEGRKNDKKRLTVVVCCNGDCSDKVPLWVIVVKIYYWYRFYSSILEGYEK</sequence>
<evidence type="ECO:0000313" key="4">
    <source>
        <dbReference type="Proteomes" id="UP000593561"/>
    </source>
</evidence>
<name>A0A7J8SZX2_GOSDV</name>
<dbReference type="GO" id="GO:0003677">
    <property type="term" value="F:DNA binding"/>
    <property type="evidence" value="ECO:0007669"/>
    <property type="project" value="UniProtKB-KW"/>
</dbReference>
<dbReference type="Proteomes" id="UP000593561">
    <property type="component" value="Unassembled WGS sequence"/>
</dbReference>